<evidence type="ECO:0000313" key="10">
    <source>
        <dbReference type="EMBL" id="PFX25708.1"/>
    </source>
</evidence>
<feature type="domain" description="UVR" evidence="9">
    <location>
        <begin position="503"/>
        <end position="538"/>
    </location>
</feature>
<dbReference type="Pfam" id="PF02151">
    <property type="entry name" value="UVR"/>
    <property type="match status" value="1"/>
</dbReference>
<evidence type="ECO:0000256" key="7">
    <source>
        <dbReference type="ARBA" id="ARBA00023306"/>
    </source>
</evidence>
<evidence type="ECO:0000256" key="8">
    <source>
        <dbReference type="SAM" id="MobiDB-lite"/>
    </source>
</evidence>
<dbReference type="Pfam" id="PF12719">
    <property type="entry name" value="Cnd3"/>
    <property type="match status" value="1"/>
</dbReference>
<dbReference type="SUPFAM" id="SSF48371">
    <property type="entry name" value="ARM repeat"/>
    <property type="match status" value="1"/>
</dbReference>
<evidence type="ECO:0000256" key="5">
    <source>
        <dbReference type="ARBA" id="ARBA00022776"/>
    </source>
</evidence>
<evidence type="ECO:0000256" key="6">
    <source>
        <dbReference type="ARBA" id="ARBA00023067"/>
    </source>
</evidence>
<dbReference type="Proteomes" id="UP000225706">
    <property type="component" value="Unassembled WGS sequence"/>
</dbReference>
<dbReference type="Gene3D" id="1.25.10.10">
    <property type="entry name" value="Leucine-rich Repeat Variant"/>
    <property type="match status" value="2"/>
</dbReference>
<comment type="caution">
    <text evidence="10">The sequence shown here is derived from an EMBL/GenBank/DDBJ whole genome shotgun (WGS) entry which is preliminary data.</text>
</comment>
<dbReference type="InterPro" id="IPR025977">
    <property type="entry name" value="Cnd3_C"/>
</dbReference>
<dbReference type="InterPro" id="IPR001943">
    <property type="entry name" value="UVR_dom"/>
</dbReference>
<feature type="compositionally biased region" description="Acidic residues" evidence="8">
    <location>
        <begin position="689"/>
        <end position="699"/>
    </location>
</feature>
<dbReference type="GO" id="GO:0007076">
    <property type="term" value="P:mitotic chromosome condensation"/>
    <property type="evidence" value="ECO:0007669"/>
    <property type="project" value="InterPro"/>
</dbReference>
<dbReference type="GO" id="GO:0051301">
    <property type="term" value="P:cell division"/>
    <property type="evidence" value="ECO:0007669"/>
    <property type="project" value="UniProtKB-KW"/>
</dbReference>
<dbReference type="GO" id="GO:0000793">
    <property type="term" value="C:condensed chromosome"/>
    <property type="evidence" value="ECO:0007669"/>
    <property type="project" value="TreeGrafter"/>
</dbReference>
<dbReference type="EMBL" id="LSMT01000144">
    <property type="protein sequence ID" value="PFX25708.1"/>
    <property type="molecule type" value="Genomic_DNA"/>
</dbReference>
<feature type="region of interest" description="Disordered" evidence="8">
    <location>
        <begin position="673"/>
        <end position="714"/>
    </location>
</feature>
<evidence type="ECO:0000259" key="9">
    <source>
        <dbReference type="PROSITE" id="PS50151"/>
    </source>
</evidence>
<dbReference type="AlphaFoldDB" id="A0A2B4SAV4"/>
<keyword evidence="7" id="KW-0131">Cell cycle</keyword>
<keyword evidence="6" id="KW-0226">DNA condensation</keyword>
<dbReference type="InterPro" id="IPR011989">
    <property type="entry name" value="ARM-like"/>
</dbReference>
<protein>
    <submittedName>
        <fullName evidence="10">Condensin complex subunit 3</fullName>
    </submittedName>
</protein>
<evidence type="ECO:0000313" key="11">
    <source>
        <dbReference type="Proteomes" id="UP000225706"/>
    </source>
</evidence>
<keyword evidence="11" id="KW-1185">Reference proteome</keyword>
<evidence type="ECO:0000256" key="4">
    <source>
        <dbReference type="ARBA" id="ARBA00022618"/>
    </source>
</evidence>
<dbReference type="InterPro" id="IPR016024">
    <property type="entry name" value="ARM-type_fold"/>
</dbReference>
<keyword evidence="4" id="KW-0132">Cell division</keyword>
<dbReference type="GO" id="GO:0000796">
    <property type="term" value="C:condensin complex"/>
    <property type="evidence" value="ECO:0007669"/>
    <property type="project" value="InterPro"/>
</dbReference>
<dbReference type="PROSITE" id="PS50151">
    <property type="entry name" value="UVR"/>
    <property type="match status" value="1"/>
</dbReference>
<dbReference type="OrthoDB" id="27187at2759"/>
<organism evidence="10 11">
    <name type="scientific">Stylophora pistillata</name>
    <name type="common">Smooth cauliflower coral</name>
    <dbReference type="NCBI Taxonomy" id="50429"/>
    <lineage>
        <taxon>Eukaryota</taxon>
        <taxon>Metazoa</taxon>
        <taxon>Cnidaria</taxon>
        <taxon>Anthozoa</taxon>
        <taxon>Hexacorallia</taxon>
        <taxon>Scleractinia</taxon>
        <taxon>Astrocoeniina</taxon>
        <taxon>Pocilloporidae</taxon>
        <taxon>Stylophora</taxon>
    </lineage>
</organism>
<gene>
    <name evidence="10" type="primary">ncapg</name>
    <name evidence="10" type="ORF">AWC38_SpisGene9637</name>
</gene>
<dbReference type="InterPro" id="IPR027165">
    <property type="entry name" value="CND3"/>
</dbReference>
<name>A0A2B4SAV4_STYPI</name>
<proteinExistence type="inferred from homology"/>
<accession>A0A2B4SAV4</accession>
<sequence>MPSRYDSVRSVFEEAQRSFQQHKILTELKKLHDKSSPDEFLESFLLHLKHAMVVFNREPAVERVIEFVAKYATLKDHRTSQTEKDGDRSDGEEDDYSNVFLDSIFTFLLDSHDVKDKAVRFRVCQLINKLLNNMGDDAVIDDDLAERIFESMLIRLHDKFPAVRVQAVAAISRLQDPSDPECIVISTYLKLMSNDSSVEVRRTVLLNVALTSQTLEGIIGRTQDMTESVRKLAYRTLAEKVNIKSFTIAQRVQLLSNGLHDRSEAVKEVCAKELLYQWLNSFDGDVVKLLKCLDVDGCTEVAELALKTLLNGLPNEDLQGYIDSLKKGQQGGGPVEISYEVLDAETVFYWRCLGEHLKSMGVNGEALLDELLPEVSVFCKYIQGYVDNCLSKTSSEESDHSRSQQNFVTKQLLILVGVMDLSDEVGRKNLCQMIHDLLVHAEIQESLVDVLHDRYIDVQPEESSRIQELVEIIADVRQPIVMIETAQNKEKKRLWELKVAGMSVKLNQLRDEMEQCVMDQDFAKAAELKEQIADLGGQKEILDSQENSFSQTIREEKDDPDTLLKCLTIASEMLQGVATSGLNPTLTTLVQTLILPGVQNEDPLVRNMAVKCLGLCALLSCEFARTHLVLFLQVAQLDQELVRATALQVVFDLLLKFGLEAFKVNASVPEIEGDDPSINGSDQDKLEVQNDENEGDEDVTEKSDDGDVEETQAPDTDTAASVLTILTGILESESNDLRNVAAEGLAKLLLSGRVLSAKLFSRLLLLWYNPTTEDDVNLRHCLGVFFPVFAFASRTNQELIEEAFLPTLKTLFSAPMSSPLASVNINNVAELLVDLTNAKYLEKKEKSHIDANEAFSIHASLSIAMANEILSCPDAPGVRVLCKVLTMMDLTGCTQSTVKEIKVLTMRMIEEIEENMSLKSLSKLNKMLETLTDKEIDGVSQNESDDDNQANAEKTEEPNEDKPSEVLNENQADNKSKETKSRRKSKKQAGSNSVARDKEHGPIALGKETPARQTRSSRKSKTNVSKMVKSVMASEDDDSNEKENVSSIDTDDVFL</sequence>
<feature type="region of interest" description="Disordered" evidence="8">
    <location>
        <begin position="934"/>
        <end position="1055"/>
    </location>
</feature>
<feature type="compositionally biased region" description="Basic and acidic residues" evidence="8">
    <location>
        <begin position="953"/>
        <end position="964"/>
    </location>
</feature>
<keyword evidence="5" id="KW-0498">Mitosis</keyword>
<dbReference type="PANTHER" id="PTHR14418:SF5">
    <property type="entry name" value="CONDENSIN COMPLEX SUBUNIT 3"/>
    <property type="match status" value="1"/>
</dbReference>
<evidence type="ECO:0000256" key="2">
    <source>
        <dbReference type="ARBA" id="ARBA00006533"/>
    </source>
</evidence>
<dbReference type="PANTHER" id="PTHR14418">
    <property type="entry name" value="CONDENSIN COMPLEX SUBUNIT 3-RELATED"/>
    <property type="match status" value="1"/>
</dbReference>
<reference evidence="11" key="1">
    <citation type="journal article" date="2017" name="bioRxiv">
        <title>Comparative analysis of the genomes of Stylophora pistillata and Acropora digitifera provides evidence for extensive differences between species of corals.</title>
        <authorList>
            <person name="Voolstra C.R."/>
            <person name="Li Y."/>
            <person name="Liew Y.J."/>
            <person name="Baumgarten S."/>
            <person name="Zoccola D."/>
            <person name="Flot J.-F."/>
            <person name="Tambutte S."/>
            <person name="Allemand D."/>
            <person name="Aranda M."/>
        </authorList>
    </citation>
    <scope>NUCLEOTIDE SEQUENCE [LARGE SCALE GENOMIC DNA]</scope>
</reference>
<comment type="subcellular location">
    <subcellularLocation>
        <location evidence="1">Chromosome</location>
    </subcellularLocation>
</comment>
<dbReference type="STRING" id="50429.A0A2B4SAV4"/>
<evidence type="ECO:0000256" key="3">
    <source>
        <dbReference type="ARBA" id="ARBA00022454"/>
    </source>
</evidence>
<keyword evidence="3" id="KW-0158">Chromosome</keyword>
<evidence type="ECO:0000256" key="1">
    <source>
        <dbReference type="ARBA" id="ARBA00004286"/>
    </source>
</evidence>
<comment type="similarity">
    <text evidence="2">Belongs to the CND3 (condensin subunit 3) family.</text>
</comment>